<dbReference type="InterPro" id="IPR004268">
    <property type="entry name" value="MurJ"/>
</dbReference>
<keyword evidence="12" id="KW-1185">Reference proteome</keyword>
<evidence type="ECO:0000256" key="2">
    <source>
        <dbReference type="ARBA" id="ARBA00022475"/>
    </source>
</evidence>
<sequence length="537" mass="57811">MSRLGAQQRMGAAAILLAVASILSRLMGLVRDKVISWQFGAGGESDMYFAAFVVPDIINYLLAGGFMSITIIPLFTRRLSEDEEDAWRFFSCVFCWMTAAAVALTLAGMTAARPLARLVAPGFDPEQVERLAFFMRIVLPAQIFFLCGACFTALLFVRRQFRVPALAPLIYNLCIISGGLLAPQLARLDLLRALFSPAALAQLGGMTGFCAGATLGAFIGAFLLPLRVAREDGLHLHMRWRHPLLGRFLLTALPLMLGQTVIMLDEQFLRVFGSLAGDGVVSLLSYARRISQVPVGLMGQTAAVASYPFLVNLLAAGDVAGFDNTLRKALRAGLMLIIPCALCIAALAWPVLTVIFQGGRFGPEETLAALPLTRLMLTATPFWLIYAILVRGYYAQGDTLTPAVSGTAMTLLCLPLYRYWAVPHGGLGIAALSCISVSLYVLLLMGIWTRRKGRNAFSGLLGLTLRMLACSLPAAGAAWFCADAVQNRVPLHPFLAACAALAAGGLAFALVFLPLAWRAAPGAVENIRARLRRRSQG</sequence>
<feature type="transmembrane region" description="Helical" evidence="10">
    <location>
        <begin position="494"/>
        <end position="517"/>
    </location>
</feature>
<keyword evidence="3 10" id="KW-0812">Transmembrane</keyword>
<dbReference type="GO" id="GO:0015648">
    <property type="term" value="F:lipid-linked peptidoglycan transporter activity"/>
    <property type="evidence" value="ECO:0007669"/>
    <property type="project" value="TreeGrafter"/>
</dbReference>
<feature type="transmembrane region" description="Helical" evidence="10">
    <location>
        <begin position="334"/>
        <end position="356"/>
    </location>
</feature>
<feature type="transmembrane region" description="Helical" evidence="10">
    <location>
        <begin position="426"/>
        <end position="448"/>
    </location>
</feature>
<comment type="subcellular location">
    <subcellularLocation>
        <location evidence="1">Cell membrane</location>
        <topology evidence="1">Multi-pass membrane protein</topology>
    </subcellularLocation>
</comment>
<dbReference type="PRINTS" id="PR01806">
    <property type="entry name" value="VIRFACTRMVIN"/>
</dbReference>
<keyword evidence="2" id="KW-1003">Cell membrane</keyword>
<dbReference type="PANTHER" id="PTHR47019:SF1">
    <property type="entry name" value="LIPID II FLIPPASE MURJ"/>
    <property type="match status" value="1"/>
</dbReference>
<feature type="transmembrane region" description="Helical" evidence="10">
    <location>
        <begin position="198"/>
        <end position="224"/>
    </location>
</feature>
<evidence type="ECO:0000313" key="12">
    <source>
        <dbReference type="Proteomes" id="UP000292919"/>
    </source>
</evidence>
<evidence type="ECO:0000256" key="1">
    <source>
        <dbReference type="ARBA" id="ARBA00004651"/>
    </source>
</evidence>
<dbReference type="EMBL" id="SIXC01000014">
    <property type="protein sequence ID" value="TBH78622.1"/>
    <property type="molecule type" value="Genomic_DNA"/>
</dbReference>
<comment type="caution">
    <text evidence="11">The sequence shown here is derived from an EMBL/GenBank/DDBJ whole genome shotgun (WGS) entry which is preliminary data.</text>
</comment>
<keyword evidence="7 10" id="KW-0472">Membrane</keyword>
<keyword evidence="5" id="KW-0573">Peptidoglycan synthesis</keyword>
<protein>
    <submittedName>
        <fullName evidence="11">Murein biosynthesis integral membrane protein MurJ</fullName>
    </submittedName>
</protein>
<dbReference type="PANTHER" id="PTHR47019">
    <property type="entry name" value="LIPID II FLIPPASE MURJ"/>
    <property type="match status" value="1"/>
</dbReference>
<comment type="similarity">
    <text evidence="9">Belongs to the MurJ/MviN family.</text>
</comment>
<feature type="transmembrane region" description="Helical" evidence="10">
    <location>
        <begin position="48"/>
        <end position="75"/>
    </location>
</feature>
<feature type="transmembrane region" description="Helical" evidence="10">
    <location>
        <begin position="131"/>
        <end position="157"/>
    </location>
</feature>
<evidence type="ECO:0000256" key="7">
    <source>
        <dbReference type="ARBA" id="ARBA00023136"/>
    </source>
</evidence>
<organism evidence="11 12">
    <name type="scientific">Desulfovibrio legallii</name>
    <dbReference type="NCBI Taxonomy" id="571438"/>
    <lineage>
        <taxon>Bacteria</taxon>
        <taxon>Pseudomonadati</taxon>
        <taxon>Thermodesulfobacteriota</taxon>
        <taxon>Desulfovibrionia</taxon>
        <taxon>Desulfovibrionales</taxon>
        <taxon>Desulfovibrionaceae</taxon>
        <taxon>Desulfovibrio</taxon>
    </lineage>
</organism>
<proteinExistence type="inferred from homology"/>
<evidence type="ECO:0000313" key="11">
    <source>
        <dbReference type="EMBL" id="TBH78622.1"/>
    </source>
</evidence>
<accession>A0A6H3F6S9</accession>
<feature type="transmembrane region" description="Helical" evidence="10">
    <location>
        <begin position="400"/>
        <end position="420"/>
    </location>
</feature>
<dbReference type="GO" id="GO:0034204">
    <property type="term" value="P:lipid translocation"/>
    <property type="evidence" value="ECO:0007669"/>
    <property type="project" value="TreeGrafter"/>
</dbReference>
<evidence type="ECO:0000256" key="4">
    <source>
        <dbReference type="ARBA" id="ARBA00022960"/>
    </source>
</evidence>
<evidence type="ECO:0000256" key="5">
    <source>
        <dbReference type="ARBA" id="ARBA00022984"/>
    </source>
</evidence>
<evidence type="ECO:0000256" key="8">
    <source>
        <dbReference type="ARBA" id="ARBA00060041"/>
    </source>
</evidence>
<feature type="transmembrane region" description="Helical" evidence="10">
    <location>
        <begin position="87"/>
        <end position="111"/>
    </location>
</feature>
<dbReference type="GO" id="GO:0005886">
    <property type="term" value="C:plasma membrane"/>
    <property type="evidence" value="ECO:0007669"/>
    <property type="project" value="UniProtKB-SubCell"/>
</dbReference>
<dbReference type="Proteomes" id="UP000292919">
    <property type="component" value="Unassembled WGS sequence"/>
</dbReference>
<dbReference type="Pfam" id="PF03023">
    <property type="entry name" value="MurJ"/>
    <property type="match status" value="1"/>
</dbReference>
<feature type="transmembrane region" description="Helical" evidence="10">
    <location>
        <begin position="460"/>
        <end position="482"/>
    </location>
</feature>
<reference evidence="11 12" key="1">
    <citation type="submission" date="2018-12" db="EMBL/GenBank/DDBJ databases">
        <title>First genome draft of Desulfovibrio legallis sp. nov.</title>
        <authorList>
            <person name="Ben Dhia O."/>
            <person name="Najjari A."/>
            <person name="Ferjani R."/>
            <person name="Fhoula I."/>
            <person name="Fardeau M.-L."/>
            <person name="Boudabbous A."/>
            <person name="Ouzari H.I."/>
        </authorList>
    </citation>
    <scope>NUCLEOTIDE SEQUENCE [LARGE SCALE GENOMIC DNA]</scope>
    <source>
        <strain evidence="11 12">H1T</strain>
    </source>
</reference>
<comment type="function">
    <text evidence="8">Involved in peptidoglycan biosynthesis. Transports lipid-linked peptidoglycan precursors from the inner to the outer leaflet of the cytoplasmic membrane.</text>
</comment>
<keyword evidence="4" id="KW-0133">Cell shape</keyword>
<name>A0A6H3F6S9_9BACT</name>
<evidence type="ECO:0000256" key="3">
    <source>
        <dbReference type="ARBA" id="ARBA00022692"/>
    </source>
</evidence>
<dbReference type="InterPro" id="IPR051050">
    <property type="entry name" value="Lipid_II_flippase_MurJ/MviN"/>
</dbReference>
<dbReference type="AlphaFoldDB" id="A0A6H3F6S9"/>
<evidence type="ECO:0000256" key="10">
    <source>
        <dbReference type="SAM" id="Phobius"/>
    </source>
</evidence>
<feature type="transmembrane region" description="Helical" evidence="10">
    <location>
        <begin position="244"/>
        <end position="262"/>
    </location>
</feature>
<dbReference type="GO" id="GO:0008360">
    <property type="term" value="P:regulation of cell shape"/>
    <property type="evidence" value="ECO:0007669"/>
    <property type="project" value="UniProtKB-KW"/>
</dbReference>
<feature type="transmembrane region" description="Helical" evidence="10">
    <location>
        <begin position="368"/>
        <end position="388"/>
    </location>
</feature>
<evidence type="ECO:0000256" key="6">
    <source>
        <dbReference type="ARBA" id="ARBA00022989"/>
    </source>
</evidence>
<keyword evidence="6 10" id="KW-1133">Transmembrane helix</keyword>
<gene>
    <name evidence="11" type="ORF">EB812_10415</name>
</gene>
<dbReference type="GO" id="GO:0009252">
    <property type="term" value="P:peptidoglycan biosynthetic process"/>
    <property type="evidence" value="ECO:0007669"/>
    <property type="project" value="UniProtKB-KW"/>
</dbReference>
<feature type="transmembrane region" description="Helical" evidence="10">
    <location>
        <begin position="169"/>
        <end position="186"/>
    </location>
</feature>
<dbReference type="RefSeq" id="WP_118229686.1">
    <property type="nucleotide sequence ID" value="NZ_DBFBQU010000240.1"/>
</dbReference>
<evidence type="ECO:0000256" key="9">
    <source>
        <dbReference type="ARBA" id="ARBA00061532"/>
    </source>
</evidence>